<dbReference type="Pfam" id="PF00535">
    <property type="entry name" value="Glycos_transf_2"/>
    <property type="match status" value="1"/>
</dbReference>
<keyword evidence="6" id="KW-1133">Transmembrane helix</keyword>
<evidence type="ECO:0000313" key="9">
    <source>
        <dbReference type="EMBL" id="CAB5065300.1"/>
    </source>
</evidence>
<dbReference type="CDD" id="cd04179">
    <property type="entry name" value="DPM_DPG-synthase_like"/>
    <property type="match status" value="1"/>
</dbReference>
<keyword evidence="4" id="KW-0812">Transmembrane</keyword>
<proteinExistence type="predicted"/>
<evidence type="ECO:0000256" key="7">
    <source>
        <dbReference type="ARBA" id="ARBA00023136"/>
    </source>
</evidence>
<keyword evidence="7" id="KW-0472">Membrane</keyword>
<dbReference type="AlphaFoldDB" id="A0A6J7UHJ9"/>
<keyword evidence="2" id="KW-0328">Glycosyltransferase</keyword>
<dbReference type="GO" id="GO:0005886">
    <property type="term" value="C:plasma membrane"/>
    <property type="evidence" value="ECO:0007669"/>
    <property type="project" value="TreeGrafter"/>
</dbReference>
<reference evidence="9" key="1">
    <citation type="submission" date="2020-05" db="EMBL/GenBank/DDBJ databases">
        <authorList>
            <person name="Chiriac C."/>
            <person name="Salcher M."/>
            <person name="Ghai R."/>
            <person name="Kavagutti S V."/>
        </authorList>
    </citation>
    <scope>NUCLEOTIDE SEQUENCE</scope>
</reference>
<evidence type="ECO:0000256" key="5">
    <source>
        <dbReference type="ARBA" id="ARBA00022985"/>
    </source>
</evidence>
<dbReference type="InterPro" id="IPR050256">
    <property type="entry name" value="Glycosyltransferase_2"/>
</dbReference>
<evidence type="ECO:0000256" key="4">
    <source>
        <dbReference type="ARBA" id="ARBA00022692"/>
    </source>
</evidence>
<dbReference type="GO" id="GO:0099621">
    <property type="term" value="F:undecaprenyl-phosphate 4-deoxy-4-formamido-L-arabinose transferase activity"/>
    <property type="evidence" value="ECO:0007669"/>
    <property type="project" value="TreeGrafter"/>
</dbReference>
<dbReference type="SUPFAM" id="SSF53448">
    <property type="entry name" value="Nucleotide-diphospho-sugar transferases"/>
    <property type="match status" value="1"/>
</dbReference>
<dbReference type="InterPro" id="IPR001173">
    <property type="entry name" value="Glyco_trans_2-like"/>
</dbReference>
<keyword evidence="5" id="KW-0448">Lipopolysaccharide biosynthesis</keyword>
<protein>
    <submittedName>
        <fullName evidence="9">Unannotated protein</fullName>
    </submittedName>
</protein>
<sequence length="262" mass="29668">MNGVAHWVYATSLNTAMDTAHFKKLSIFFPMWNEEAYLERALSAGRELCDVLIADGDIETYELIIIDDASTDRTPQIADAAAEADPRVKVVHHPVNRKLGGSMKTGFATASGDLVLYTDADLPFDMLEVRRAVRLLRYYEADIVSAYRFDRTGEGYVRTVYSQFYNGLVRVFFGVKMRDINFAFKLCRGAIFEKIELKSEGSFIDAELVIRAQKLGMSVIQFGVDYFPRTRGVSTLSSPSVIRKILREMFTLRKELRAIEAD</sequence>
<keyword evidence="3" id="KW-0808">Transferase</keyword>
<dbReference type="GO" id="GO:0009103">
    <property type="term" value="P:lipopolysaccharide biosynthetic process"/>
    <property type="evidence" value="ECO:0007669"/>
    <property type="project" value="UniProtKB-KW"/>
</dbReference>
<dbReference type="PANTHER" id="PTHR48090">
    <property type="entry name" value="UNDECAPRENYL-PHOSPHATE 4-DEOXY-4-FORMAMIDO-L-ARABINOSE TRANSFERASE-RELATED"/>
    <property type="match status" value="1"/>
</dbReference>
<evidence type="ECO:0000259" key="8">
    <source>
        <dbReference type="Pfam" id="PF00535"/>
    </source>
</evidence>
<dbReference type="EMBL" id="CAFBQU010000020">
    <property type="protein sequence ID" value="CAB5065300.1"/>
    <property type="molecule type" value="Genomic_DNA"/>
</dbReference>
<keyword evidence="1" id="KW-1003">Cell membrane</keyword>
<dbReference type="PANTHER" id="PTHR48090:SF3">
    <property type="entry name" value="UNDECAPRENYL-PHOSPHATE 4-DEOXY-4-FORMAMIDO-L-ARABINOSE TRANSFERASE"/>
    <property type="match status" value="1"/>
</dbReference>
<organism evidence="9">
    <name type="scientific">freshwater metagenome</name>
    <dbReference type="NCBI Taxonomy" id="449393"/>
    <lineage>
        <taxon>unclassified sequences</taxon>
        <taxon>metagenomes</taxon>
        <taxon>ecological metagenomes</taxon>
    </lineage>
</organism>
<gene>
    <name evidence="9" type="ORF">UFOPK4347_00900</name>
</gene>
<evidence type="ECO:0000256" key="6">
    <source>
        <dbReference type="ARBA" id="ARBA00022989"/>
    </source>
</evidence>
<evidence type="ECO:0000256" key="2">
    <source>
        <dbReference type="ARBA" id="ARBA00022676"/>
    </source>
</evidence>
<name>A0A6J7UHJ9_9ZZZZ</name>
<dbReference type="Gene3D" id="3.90.550.10">
    <property type="entry name" value="Spore Coat Polysaccharide Biosynthesis Protein SpsA, Chain A"/>
    <property type="match status" value="1"/>
</dbReference>
<evidence type="ECO:0000256" key="3">
    <source>
        <dbReference type="ARBA" id="ARBA00022679"/>
    </source>
</evidence>
<feature type="domain" description="Glycosyltransferase 2-like" evidence="8">
    <location>
        <begin position="26"/>
        <end position="192"/>
    </location>
</feature>
<evidence type="ECO:0000256" key="1">
    <source>
        <dbReference type="ARBA" id="ARBA00022475"/>
    </source>
</evidence>
<accession>A0A6J7UHJ9</accession>
<dbReference type="InterPro" id="IPR029044">
    <property type="entry name" value="Nucleotide-diphossugar_trans"/>
</dbReference>